<evidence type="ECO:0000256" key="2">
    <source>
        <dbReference type="SAM" id="SignalP"/>
    </source>
</evidence>
<feature type="signal peptide" evidence="2">
    <location>
        <begin position="1"/>
        <end position="22"/>
    </location>
</feature>
<comment type="caution">
    <text evidence="3">The sequence shown here is derived from an EMBL/GenBank/DDBJ whole genome shotgun (WGS) entry which is preliminary data.</text>
</comment>
<accession>A0A9W6KSD3</accession>
<proteinExistence type="predicted"/>
<dbReference type="AlphaFoldDB" id="A0A9W6KSD3"/>
<evidence type="ECO:0000313" key="3">
    <source>
        <dbReference type="EMBL" id="GLL05646.1"/>
    </source>
</evidence>
<gene>
    <name evidence="3" type="ORF">GCM10017581_073930</name>
</gene>
<feature type="chain" id="PRO_5040844210" description="Secreted protein" evidence="2">
    <location>
        <begin position="23"/>
        <end position="75"/>
    </location>
</feature>
<evidence type="ECO:0008006" key="5">
    <source>
        <dbReference type="Google" id="ProtNLM"/>
    </source>
</evidence>
<dbReference type="EMBL" id="BSFP01000061">
    <property type="protein sequence ID" value="GLL05646.1"/>
    <property type="molecule type" value="Genomic_DNA"/>
</dbReference>
<organism evidence="3 4">
    <name type="scientific">Dactylosporangium matsuzakiense</name>
    <dbReference type="NCBI Taxonomy" id="53360"/>
    <lineage>
        <taxon>Bacteria</taxon>
        <taxon>Bacillati</taxon>
        <taxon>Actinomycetota</taxon>
        <taxon>Actinomycetes</taxon>
        <taxon>Micromonosporales</taxon>
        <taxon>Micromonosporaceae</taxon>
        <taxon>Dactylosporangium</taxon>
    </lineage>
</organism>
<feature type="compositionally biased region" description="Basic and acidic residues" evidence="1">
    <location>
        <begin position="64"/>
        <end position="75"/>
    </location>
</feature>
<evidence type="ECO:0000256" key="1">
    <source>
        <dbReference type="SAM" id="MobiDB-lite"/>
    </source>
</evidence>
<reference evidence="3" key="2">
    <citation type="submission" date="2023-01" db="EMBL/GenBank/DDBJ databases">
        <authorList>
            <person name="Sun Q."/>
            <person name="Evtushenko L."/>
        </authorList>
    </citation>
    <scope>NUCLEOTIDE SEQUENCE</scope>
    <source>
        <strain evidence="3">VKM Ac-1321</strain>
    </source>
</reference>
<evidence type="ECO:0000313" key="4">
    <source>
        <dbReference type="Proteomes" id="UP001143480"/>
    </source>
</evidence>
<feature type="region of interest" description="Disordered" evidence="1">
    <location>
        <begin position="1"/>
        <end position="24"/>
    </location>
</feature>
<reference evidence="3" key="1">
    <citation type="journal article" date="2014" name="Int. J. Syst. Evol. Microbiol.">
        <title>Complete genome sequence of Corynebacterium casei LMG S-19264T (=DSM 44701T), isolated from a smear-ripened cheese.</title>
        <authorList>
            <consortium name="US DOE Joint Genome Institute (JGI-PGF)"/>
            <person name="Walter F."/>
            <person name="Albersmeier A."/>
            <person name="Kalinowski J."/>
            <person name="Ruckert C."/>
        </authorList>
    </citation>
    <scope>NUCLEOTIDE SEQUENCE</scope>
    <source>
        <strain evidence="3">VKM Ac-1321</strain>
    </source>
</reference>
<feature type="region of interest" description="Disordered" evidence="1">
    <location>
        <begin position="41"/>
        <end position="75"/>
    </location>
</feature>
<keyword evidence="2" id="KW-0732">Signal</keyword>
<dbReference type="Proteomes" id="UP001143480">
    <property type="component" value="Unassembled WGS sequence"/>
</dbReference>
<keyword evidence="4" id="KW-1185">Reference proteome</keyword>
<protein>
    <recommendedName>
        <fullName evidence="5">Secreted protein</fullName>
    </recommendedName>
</protein>
<sequence>MKQVTGALPAWAAAGTSAAATAATTPATVMRIPFMWFPLVRARTPSPGSEDEGRSRRLQRRPNGRHDPIPDSRGA</sequence>
<name>A0A9W6KSD3_9ACTN</name>